<proteinExistence type="predicted"/>
<comment type="caution">
    <text evidence="1">The sequence shown here is derived from an EMBL/GenBank/DDBJ whole genome shotgun (WGS) entry which is preliminary data.</text>
</comment>
<dbReference type="InterPro" id="IPR058240">
    <property type="entry name" value="rSAM_sf"/>
</dbReference>
<dbReference type="InterPro" id="IPR013785">
    <property type="entry name" value="Aldolase_TIM"/>
</dbReference>
<dbReference type="SUPFAM" id="SSF102114">
    <property type="entry name" value="Radical SAM enzymes"/>
    <property type="match status" value="1"/>
</dbReference>
<sequence length="71" mass="8208">KTASDVERALSNPRLDLEDFKALIRPAAEPYLEQMAQKSQQLTLQRYGKTQQYYIQLYLSNKCSNICTYCG</sequence>
<keyword evidence="2" id="KW-1185">Reference proteome</keyword>
<accession>A0ABU9HH58</accession>
<dbReference type="PANTHER" id="PTHR43583:SF1">
    <property type="entry name" value="2-IMINOACETATE SYNTHASE"/>
    <property type="match status" value="1"/>
</dbReference>
<gene>
    <name evidence="1" type="primary">thiH</name>
    <name evidence="1" type="ORF">V6255_18740</name>
</gene>
<dbReference type="InterPro" id="IPR034428">
    <property type="entry name" value="ThiH/NoCL/HydG-like"/>
</dbReference>
<evidence type="ECO:0000313" key="1">
    <source>
        <dbReference type="EMBL" id="MEL0661138.1"/>
    </source>
</evidence>
<dbReference type="PANTHER" id="PTHR43583">
    <property type="entry name" value="2-IMINOACETATE SYNTHASE"/>
    <property type="match status" value="1"/>
</dbReference>
<dbReference type="Proteomes" id="UP001366060">
    <property type="component" value="Unassembled WGS sequence"/>
</dbReference>
<reference evidence="1 2" key="1">
    <citation type="submission" date="2024-02" db="EMBL/GenBank/DDBJ databases">
        <title>Bacteria isolated from the canopy kelp, Nereocystis luetkeana.</title>
        <authorList>
            <person name="Pfister C.A."/>
            <person name="Younker I.T."/>
            <person name="Light S.H."/>
        </authorList>
    </citation>
    <scope>NUCLEOTIDE SEQUENCE [LARGE SCALE GENOMIC DNA]</scope>
    <source>
        <strain evidence="1 2">TI.2.07</strain>
    </source>
</reference>
<evidence type="ECO:0000313" key="2">
    <source>
        <dbReference type="Proteomes" id="UP001366060"/>
    </source>
</evidence>
<protein>
    <submittedName>
        <fullName evidence="1">2-iminoacetate synthase ThiH</fullName>
    </submittedName>
</protein>
<dbReference type="Gene3D" id="3.20.20.70">
    <property type="entry name" value="Aldolase class I"/>
    <property type="match status" value="1"/>
</dbReference>
<organism evidence="1 2">
    <name type="scientific">Psychromonas arctica</name>
    <dbReference type="NCBI Taxonomy" id="168275"/>
    <lineage>
        <taxon>Bacteria</taxon>
        <taxon>Pseudomonadati</taxon>
        <taxon>Pseudomonadota</taxon>
        <taxon>Gammaproteobacteria</taxon>
        <taxon>Alteromonadales</taxon>
        <taxon>Psychromonadaceae</taxon>
        <taxon>Psychromonas</taxon>
    </lineage>
</organism>
<name>A0ABU9HH58_9GAMM</name>
<feature type="non-terminal residue" evidence="1">
    <location>
        <position position="1"/>
    </location>
</feature>
<dbReference type="EMBL" id="JBAKBA010000344">
    <property type="protein sequence ID" value="MEL0661138.1"/>
    <property type="molecule type" value="Genomic_DNA"/>
</dbReference>
<feature type="non-terminal residue" evidence="1">
    <location>
        <position position="71"/>
    </location>
</feature>